<dbReference type="AlphaFoldDB" id="A0A1R3KU23"/>
<protein>
    <submittedName>
        <fullName evidence="1">Uncharacterized protein</fullName>
    </submittedName>
</protein>
<sequence>MNQALIRVKRPQLPIRITRSHCCIPKRHTRIRLLPTKDRSILIRRPENRIL</sequence>
<dbReference type="EMBL" id="AWUE01002140">
    <property type="protein sequence ID" value="OMP14082.1"/>
    <property type="molecule type" value="Genomic_DNA"/>
</dbReference>
<accession>A0A1R3KU23</accession>
<evidence type="ECO:0000313" key="3">
    <source>
        <dbReference type="Proteomes" id="UP000187203"/>
    </source>
</evidence>
<organism evidence="1 3">
    <name type="scientific">Corchorus olitorius</name>
    <dbReference type="NCBI Taxonomy" id="93759"/>
    <lineage>
        <taxon>Eukaryota</taxon>
        <taxon>Viridiplantae</taxon>
        <taxon>Streptophyta</taxon>
        <taxon>Embryophyta</taxon>
        <taxon>Tracheophyta</taxon>
        <taxon>Spermatophyta</taxon>
        <taxon>Magnoliopsida</taxon>
        <taxon>eudicotyledons</taxon>
        <taxon>Gunneridae</taxon>
        <taxon>Pentapetalae</taxon>
        <taxon>rosids</taxon>
        <taxon>malvids</taxon>
        <taxon>Malvales</taxon>
        <taxon>Malvaceae</taxon>
        <taxon>Grewioideae</taxon>
        <taxon>Apeibeae</taxon>
        <taxon>Corchorus</taxon>
    </lineage>
</organism>
<comment type="caution">
    <text evidence="1">The sequence shown here is derived from an EMBL/GenBank/DDBJ whole genome shotgun (WGS) entry which is preliminary data.</text>
</comment>
<reference evidence="1" key="3">
    <citation type="journal article" date="2017" name="Nat. Plants">
        <title>Comparative genomics of two jute species and insight into fibre biogenesis.</title>
        <authorList>
            <person name="Islam M.S."/>
            <person name="Saito J.A."/>
            <person name="Emdad E.M."/>
            <person name="Ahmed B."/>
            <person name="Islam M.M."/>
            <person name="Halim A."/>
            <person name="Hossen Q.M."/>
            <person name="Hossain M.Z."/>
            <person name="Ahmed R."/>
            <person name="Hossain M.S."/>
            <person name="Kabir S.M."/>
            <person name="Khan M.S."/>
            <person name="Khan M.M."/>
            <person name="Hasan R."/>
            <person name="Aktar N."/>
            <person name="Honi U."/>
            <person name="Islam R."/>
            <person name="Rashid M.M."/>
            <person name="Wan X."/>
            <person name="Hou S."/>
            <person name="Haque T."/>
            <person name="Azam M.S."/>
            <person name="Moosa M.M."/>
            <person name="Elias S.M."/>
            <person name="Hasan A.M."/>
            <person name="Mahmood N."/>
            <person name="Shafiuddin M."/>
            <person name="Shahid S."/>
            <person name="Shommu N.S."/>
            <person name="Jahan S."/>
            <person name="Roy S."/>
            <person name="Chowdhury A."/>
            <person name="Akhand A.I."/>
            <person name="Nisho G.M."/>
            <person name="Uddin K.S."/>
            <person name="Rabeya T."/>
            <person name="Hoque S.M."/>
            <person name="Snigdha A.R."/>
            <person name="Mortoza S."/>
            <person name="Matin S.A."/>
            <person name="Islam M.K."/>
            <person name="Lashkar M.Z."/>
            <person name="Zaman M."/>
            <person name="Yuryev A."/>
            <person name="Uddin M.K."/>
            <person name="Rahman M.S."/>
            <person name="Haque M.S."/>
            <person name="Alam M.M."/>
            <person name="Khan H."/>
            <person name="Alam M."/>
        </authorList>
    </citation>
    <scope>NUCLEOTIDE SEQUENCE</scope>
    <source>
        <tissue evidence="1">Whole seedlings</tissue>
    </source>
</reference>
<evidence type="ECO:0000313" key="1">
    <source>
        <dbReference type="EMBL" id="OMP10538.1"/>
    </source>
</evidence>
<dbReference type="Proteomes" id="UP000187203">
    <property type="component" value="Unassembled WGS sequence"/>
</dbReference>
<reference evidence="3" key="1">
    <citation type="submission" date="2013-09" db="EMBL/GenBank/DDBJ databases">
        <title>Corchorus olitorius genome sequencing.</title>
        <authorList>
            <person name="Alam M."/>
            <person name="Haque M.S."/>
            <person name="Islam M.S."/>
            <person name="Emdad E.M."/>
            <person name="Islam M.M."/>
            <person name="Ahmed B."/>
            <person name="Halim A."/>
            <person name="Hossen Q.M.M."/>
            <person name="Hossain M.Z."/>
            <person name="Ahmed R."/>
            <person name="Khan M.M."/>
            <person name="Islam R."/>
            <person name="Rashid M.M."/>
            <person name="Khan S.A."/>
            <person name="Rahman M.S."/>
            <person name="Alam M."/>
            <person name="Yahiya A.S."/>
            <person name="Khan M.S."/>
            <person name="Azam M.S."/>
            <person name="Haque T."/>
            <person name="Lashkar M.Z.H."/>
            <person name="Akhand A.I."/>
            <person name="Morshed G."/>
            <person name="Roy S."/>
            <person name="Uddin K.S."/>
            <person name="Rabeya T."/>
            <person name="Hossain A.S."/>
            <person name="Chowdhury A."/>
            <person name="Snigdha A.R."/>
            <person name="Mortoza M.S."/>
            <person name="Matin S.A."/>
            <person name="Hoque S.M.E."/>
            <person name="Islam M.K."/>
            <person name="Roy D.K."/>
            <person name="Haider R."/>
            <person name="Moosa M.M."/>
            <person name="Elias S.M."/>
            <person name="Hasan A.M."/>
            <person name="Jahan S."/>
            <person name="Shafiuddin M."/>
            <person name="Mahmood N."/>
            <person name="Shommy N.S."/>
        </authorList>
    </citation>
    <scope>NUCLEOTIDE SEQUENCE [LARGE SCALE GENOMIC DNA]</scope>
    <source>
        <strain evidence="3">cv. O-4</strain>
    </source>
</reference>
<name>A0A1R3KU23_9ROSI</name>
<evidence type="ECO:0000313" key="2">
    <source>
        <dbReference type="EMBL" id="OMP14082.1"/>
    </source>
</evidence>
<gene>
    <name evidence="2" type="ORF">COLO4_00325</name>
    <name evidence="1" type="ORF">COLO4_04449</name>
</gene>
<reference evidence="1" key="2">
    <citation type="submission" date="2013-09" db="EMBL/GenBank/DDBJ databases">
        <authorList>
            <person name="Alam M."/>
            <person name="Haque M.S."/>
            <person name="Islam M.S."/>
            <person name="Emdad E.M."/>
            <person name="Islam M.M."/>
            <person name="Ahmed B."/>
            <person name="Halim A."/>
            <person name="Hossen Q.M.M."/>
            <person name="Hossain M.Z."/>
            <person name="Ahmed R."/>
            <person name="Khan M.M."/>
            <person name="Islam R."/>
            <person name="Rashid M.M."/>
            <person name="Khan S.A."/>
            <person name="Rahman M.S."/>
            <person name="Alam M."/>
            <person name="Yahiya A.S."/>
            <person name="Khan M.S."/>
            <person name="Azam M.S."/>
            <person name="Haque T."/>
            <person name="Lashkar M.Z.H."/>
            <person name="Akhand A.I."/>
            <person name="Morshed G."/>
            <person name="Roy S."/>
            <person name="Uddin K.S."/>
            <person name="Rabeya T."/>
            <person name="Hossain A.S."/>
            <person name="Chowdhury A."/>
            <person name="Snigdha A.R."/>
            <person name="Mortoza M.S."/>
            <person name="Matin S.A."/>
            <person name="Hoque S.M.E."/>
            <person name="Islam M.K."/>
            <person name="Roy D.K."/>
            <person name="Haider R."/>
            <person name="Moosa M.M."/>
            <person name="Elias S.M."/>
            <person name="Hasan A.M."/>
            <person name="Jahan S."/>
            <person name="Shafiuddin M."/>
            <person name="Mahmood N."/>
            <person name="Shommy N.S."/>
        </authorList>
    </citation>
    <scope>NUCLEOTIDE SEQUENCE</scope>
    <source>
        <tissue evidence="1">Whole seedlings</tissue>
    </source>
</reference>
<dbReference type="EMBL" id="AWUE01011584">
    <property type="protein sequence ID" value="OMP10538.1"/>
    <property type="molecule type" value="Genomic_DNA"/>
</dbReference>
<keyword evidence="3" id="KW-1185">Reference proteome</keyword>
<proteinExistence type="predicted"/>